<feature type="repeat" description="PPR" evidence="3">
    <location>
        <begin position="426"/>
        <end position="460"/>
    </location>
</feature>
<feature type="repeat" description="PPR" evidence="3">
    <location>
        <begin position="464"/>
        <end position="498"/>
    </location>
</feature>
<evidence type="ECO:0000256" key="3">
    <source>
        <dbReference type="PROSITE-ProRule" id="PRU00708"/>
    </source>
</evidence>
<dbReference type="Pfam" id="PF13041">
    <property type="entry name" value="PPR_2"/>
    <property type="match status" value="2"/>
</dbReference>
<accession>A0AAN9J5R6</accession>
<feature type="repeat" description="PPR" evidence="3">
    <location>
        <begin position="569"/>
        <end position="603"/>
    </location>
</feature>
<dbReference type="EMBL" id="JAYWIO010000001">
    <property type="protein sequence ID" value="KAK7291324.1"/>
    <property type="molecule type" value="Genomic_DNA"/>
</dbReference>
<name>A0AAN9J5R6_CROPI</name>
<evidence type="ECO:0000313" key="4">
    <source>
        <dbReference type="EMBL" id="KAK7291324.1"/>
    </source>
</evidence>
<reference evidence="4 5" key="1">
    <citation type="submission" date="2024-01" db="EMBL/GenBank/DDBJ databases">
        <title>The genomes of 5 underutilized Papilionoideae crops provide insights into root nodulation and disease resistanc.</title>
        <authorList>
            <person name="Yuan L."/>
        </authorList>
    </citation>
    <scope>NUCLEOTIDE SEQUENCE [LARGE SCALE GENOMIC DNA]</scope>
    <source>
        <strain evidence="4">ZHUSHIDOU_FW_LH</strain>
        <tissue evidence="4">Leaf</tissue>
    </source>
</reference>
<evidence type="ECO:0008006" key="6">
    <source>
        <dbReference type="Google" id="ProtNLM"/>
    </source>
</evidence>
<evidence type="ECO:0000256" key="1">
    <source>
        <dbReference type="ARBA" id="ARBA00007626"/>
    </source>
</evidence>
<comment type="caution">
    <text evidence="4">The sequence shown here is derived from an EMBL/GenBank/DDBJ whole genome shotgun (WGS) entry which is preliminary data.</text>
</comment>
<dbReference type="NCBIfam" id="TIGR00756">
    <property type="entry name" value="PPR"/>
    <property type="match status" value="7"/>
</dbReference>
<dbReference type="AlphaFoldDB" id="A0AAN9J5R6"/>
<dbReference type="Gene3D" id="1.25.40.10">
    <property type="entry name" value="Tetratricopeptide repeat domain"/>
    <property type="match status" value="5"/>
</dbReference>
<dbReference type="InterPro" id="IPR002885">
    <property type="entry name" value="PPR_rpt"/>
</dbReference>
<keyword evidence="5" id="KW-1185">Reference proteome</keyword>
<proteinExistence type="inferred from homology"/>
<dbReference type="PROSITE" id="PS51375">
    <property type="entry name" value="PPR"/>
    <property type="match status" value="9"/>
</dbReference>
<comment type="similarity">
    <text evidence="1">Belongs to the PPR family. P subfamily.</text>
</comment>
<protein>
    <recommendedName>
        <fullName evidence="6">Pentatricopeptide repeat-containing protein</fullName>
    </recommendedName>
</protein>
<evidence type="ECO:0000313" key="5">
    <source>
        <dbReference type="Proteomes" id="UP001372338"/>
    </source>
</evidence>
<organism evidence="4 5">
    <name type="scientific">Crotalaria pallida</name>
    <name type="common">Smooth rattlebox</name>
    <name type="synonym">Crotalaria striata</name>
    <dbReference type="NCBI Taxonomy" id="3830"/>
    <lineage>
        <taxon>Eukaryota</taxon>
        <taxon>Viridiplantae</taxon>
        <taxon>Streptophyta</taxon>
        <taxon>Embryophyta</taxon>
        <taxon>Tracheophyta</taxon>
        <taxon>Spermatophyta</taxon>
        <taxon>Magnoliopsida</taxon>
        <taxon>eudicotyledons</taxon>
        <taxon>Gunneridae</taxon>
        <taxon>Pentapetalae</taxon>
        <taxon>rosids</taxon>
        <taxon>fabids</taxon>
        <taxon>Fabales</taxon>
        <taxon>Fabaceae</taxon>
        <taxon>Papilionoideae</taxon>
        <taxon>50 kb inversion clade</taxon>
        <taxon>genistoids sensu lato</taxon>
        <taxon>core genistoids</taxon>
        <taxon>Crotalarieae</taxon>
        <taxon>Crotalaria</taxon>
    </lineage>
</organism>
<feature type="repeat" description="PPR" evidence="3">
    <location>
        <begin position="391"/>
        <end position="425"/>
    </location>
</feature>
<dbReference type="Proteomes" id="UP001372338">
    <property type="component" value="Unassembled WGS sequence"/>
</dbReference>
<dbReference type="Pfam" id="PF12854">
    <property type="entry name" value="PPR_1"/>
    <property type="match status" value="1"/>
</dbReference>
<gene>
    <name evidence="4" type="ORF">RIF29_06372</name>
</gene>
<feature type="repeat" description="PPR" evidence="3">
    <location>
        <begin position="534"/>
        <end position="568"/>
    </location>
</feature>
<feature type="repeat" description="PPR" evidence="3">
    <location>
        <begin position="604"/>
        <end position="638"/>
    </location>
</feature>
<dbReference type="SUPFAM" id="SSF48452">
    <property type="entry name" value="TPR-like"/>
    <property type="match status" value="1"/>
</dbReference>
<dbReference type="Pfam" id="PF01535">
    <property type="entry name" value="PPR"/>
    <property type="match status" value="5"/>
</dbReference>
<sequence>MFHSIISQCLNSPTATLFQARQAYATILKLNLFSDTHFTKRLLSLYSNNLCFPETNHILHFHSLPQPTLFTFSSVIHSFARSNLYHHVLQIFSHLGSRDLVPYGYLLPSAIKACASLQALKPGKQVRGFVLVSGYGLDSVVISSLIHMYLKCDQIGDAHKLFDRMPERDVVVWSAMIAGYSRRGLVDKAKDQSFDTGVSDFEEGNNNNNNNGLGLRSQVDKVYNTVMENLLAFKNMENALEQLGIPLTTPLVTRVLNKLCYDEKIAFRFFTWAGHQENYSHEPCVYNDMIDILSSTKYKAKQFRLVCDLLDYMKRHNKDTVPIEVLLTILRKYTEKHLTRVQMFAKRKRVKVKTQPEINAFNLLLDALCKCCLVEDAEGLYKKVRKKINPNSDTYNILVFGWCRVRNPTRAMKLLEEMIELGHRPDNFTYNTALDTFCKAGMITDAVDLFEFMRTKGSTISSPTAKSYAIIIVALVQNDRVEECFELMGHMISSGCLPDVSTYKDIIEGMCLFGKIDEAYKFLEEMGSKGYPPDIVTYNCFLKVLCDNKKSEEAFKLYRRMIELGCIPSVQTYTMLISMFFEMDDPDGAFETWQEMDKRGYQPDTETYCVMIEGLFSCKQIEDACFLLEEVVNKGIKLPYRKFDSFLMQLSVIGDLRAIHRLSDHMRKFYNPSMARRYALSQKRKSMSLRGKS</sequence>
<feature type="repeat" description="PPR" evidence="3">
    <location>
        <begin position="138"/>
        <end position="172"/>
    </location>
</feature>
<feature type="repeat" description="PPR" evidence="3">
    <location>
        <begin position="499"/>
        <end position="533"/>
    </location>
</feature>
<feature type="repeat" description="PPR" evidence="3">
    <location>
        <begin position="68"/>
        <end position="102"/>
    </location>
</feature>
<keyword evidence="2" id="KW-0677">Repeat</keyword>
<dbReference type="PANTHER" id="PTHR47941">
    <property type="entry name" value="PENTATRICOPEPTIDE REPEAT-CONTAINING PROTEIN 3, MITOCHONDRIAL"/>
    <property type="match status" value="1"/>
</dbReference>
<evidence type="ECO:0000256" key="2">
    <source>
        <dbReference type="ARBA" id="ARBA00022737"/>
    </source>
</evidence>
<dbReference type="InterPro" id="IPR011990">
    <property type="entry name" value="TPR-like_helical_dom_sf"/>
</dbReference>